<dbReference type="Pfam" id="PF00440">
    <property type="entry name" value="TetR_N"/>
    <property type="match status" value="1"/>
</dbReference>
<feature type="domain" description="HTH tetR-type" evidence="3">
    <location>
        <begin position="6"/>
        <end position="66"/>
    </location>
</feature>
<dbReference type="GO" id="GO:0003677">
    <property type="term" value="F:DNA binding"/>
    <property type="evidence" value="ECO:0007669"/>
    <property type="project" value="UniProtKB-UniRule"/>
</dbReference>
<protein>
    <submittedName>
        <fullName evidence="4">Transcriptional regulator, TetR family</fullName>
    </submittedName>
</protein>
<dbReference type="InterPro" id="IPR050109">
    <property type="entry name" value="HTH-type_TetR-like_transc_reg"/>
</dbReference>
<dbReference type="PROSITE" id="PS50977">
    <property type="entry name" value="HTH_TETR_2"/>
    <property type="match status" value="1"/>
</dbReference>
<evidence type="ECO:0000256" key="1">
    <source>
        <dbReference type="ARBA" id="ARBA00023125"/>
    </source>
</evidence>
<dbReference type="InterPro" id="IPR009057">
    <property type="entry name" value="Homeodomain-like_sf"/>
</dbReference>
<dbReference type="PANTHER" id="PTHR30328">
    <property type="entry name" value="TRANSCRIPTIONAL REPRESSOR"/>
    <property type="match status" value="1"/>
</dbReference>
<dbReference type="InterPro" id="IPR001647">
    <property type="entry name" value="HTH_TetR"/>
</dbReference>
<dbReference type="Gene3D" id="1.10.357.10">
    <property type="entry name" value="Tetracycline Repressor, domain 2"/>
    <property type="match status" value="1"/>
</dbReference>
<organism evidence="4 5">
    <name type="scientific">Sediminispirochaeta smaragdinae (strain DSM 11293 / JCM 15392 / SEBR 4228)</name>
    <name type="common">Spirochaeta smaragdinae</name>
    <dbReference type="NCBI Taxonomy" id="573413"/>
    <lineage>
        <taxon>Bacteria</taxon>
        <taxon>Pseudomonadati</taxon>
        <taxon>Spirochaetota</taxon>
        <taxon>Spirochaetia</taxon>
        <taxon>Spirochaetales</taxon>
        <taxon>Spirochaetaceae</taxon>
        <taxon>Sediminispirochaeta</taxon>
    </lineage>
</organism>
<dbReference type="KEGG" id="ssm:Spirs_3099"/>
<evidence type="ECO:0000313" key="4">
    <source>
        <dbReference type="EMBL" id="ADK82199.1"/>
    </source>
</evidence>
<dbReference type="EMBL" id="CP002116">
    <property type="protein sequence ID" value="ADK82199.1"/>
    <property type="molecule type" value="Genomic_DNA"/>
</dbReference>
<reference evidence="4 5" key="1">
    <citation type="journal article" date="2010" name="Stand. Genomic Sci.">
        <title>Complete genome sequence of Spirochaeta smaragdinae type strain (SEBR 4228).</title>
        <authorList>
            <person name="Mavromatis K."/>
            <person name="Yasawong M."/>
            <person name="Chertkov O."/>
            <person name="Lapidus A."/>
            <person name="Lucas S."/>
            <person name="Nolan M."/>
            <person name="Del Rio T.G."/>
            <person name="Tice H."/>
            <person name="Cheng J.F."/>
            <person name="Pitluck S."/>
            <person name="Liolios K."/>
            <person name="Ivanova N."/>
            <person name="Tapia R."/>
            <person name="Han C."/>
            <person name="Bruce D."/>
            <person name="Goodwin L."/>
            <person name="Pati A."/>
            <person name="Chen A."/>
            <person name="Palaniappan K."/>
            <person name="Land M."/>
            <person name="Hauser L."/>
            <person name="Chang Y.J."/>
            <person name="Jeffries C.D."/>
            <person name="Detter J.C."/>
            <person name="Rohde M."/>
            <person name="Brambilla E."/>
            <person name="Spring S."/>
            <person name="Goker M."/>
            <person name="Sikorski J."/>
            <person name="Woyke T."/>
            <person name="Bristow J."/>
            <person name="Eisen J.A."/>
            <person name="Markowitz V."/>
            <person name="Hugenholtz P."/>
            <person name="Klenk H.P."/>
            <person name="Kyrpides N.C."/>
        </authorList>
    </citation>
    <scope>NUCLEOTIDE SEQUENCE [LARGE SCALE GENOMIC DNA]</scope>
    <source>
        <strain evidence="5">DSM 11293 / JCM 15392 / SEBR 4228</strain>
    </source>
</reference>
<gene>
    <name evidence="4" type="ordered locus">Spirs_3099</name>
</gene>
<dbReference type="Proteomes" id="UP000002318">
    <property type="component" value="Chromosome"/>
</dbReference>
<keyword evidence="5" id="KW-1185">Reference proteome</keyword>
<accession>E1R4W1</accession>
<dbReference type="RefSeq" id="WP_013255658.1">
    <property type="nucleotide sequence ID" value="NC_014364.1"/>
</dbReference>
<proteinExistence type="predicted"/>
<feature type="DNA-binding region" description="H-T-H motif" evidence="2">
    <location>
        <begin position="29"/>
        <end position="48"/>
    </location>
</feature>
<keyword evidence="1 2" id="KW-0238">DNA-binding</keyword>
<dbReference type="SUPFAM" id="SSF46689">
    <property type="entry name" value="Homeodomain-like"/>
    <property type="match status" value="1"/>
</dbReference>
<dbReference type="AlphaFoldDB" id="E1R4W1"/>
<evidence type="ECO:0000256" key="2">
    <source>
        <dbReference type="PROSITE-ProRule" id="PRU00335"/>
    </source>
</evidence>
<dbReference type="OrthoDB" id="494991at2"/>
<name>E1R4W1_SEDSS</name>
<dbReference type="PRINTS" id="PR00455">
    <property type="entry name" value="HTHTETR"/>
</dbReference>
<dbReference type="eggNOG" id="COG1309">
    <property type="taxonomic scope" value="Bacteria"/>
</dbReference>
<dbReference type="HOGENOM" id="CLU_069356_12_2_12"/>
<evidence type="ECO:0000259" key="3">
    <source>
        <dbReference type="PROSITE" id="PS50977"/>
    </source>
</evidence>
<evidence type="ECO:0000313" key="5">
    <source>
        <dbReference type="Proteomes" id="UP000002318"/>
    </source>
</evidence>
<sequence length="210" mass="24573">MDTEYFEPKTHILKTSIELFSAHGFKETSIREIAKLANVNVSMISYYFGGKDGILKEIVNRITEGFTSIINKLDFKDVHKTIDMLNHFFDFLEDNRSKIKIVFTELGKEVEYLTPIKNEIIKFQNSLYNLIQNRKKFDDSSVLSRKIKILTDILLGLIFSDYLFDFSSFQDERTEQEKLSWRTERIEMVMKILLQISGLEKGALSFETIL</sequence>
<dbReference type="PANTHER" id="PTHR30328:SF54">
    <property type="entry name" value="HTH-TYPE TRANSCRIPTIONAL REPRESSOR SCO4008"/>
    <property type="match status" value="1"/>
</dbReference>